<dbReference type="GeneID" id="16994056"/>
<dbReference type="PANTHER" id="PTHR32194:SF7">
    <property type="entry name" value="ATP-DEPENDENT PROTEASE SUBUNIT HSLV"/>
    <property type="match status" value="1"/>
</dbReference>
<organism evidence="5 6">
    <name type="scientific">Cyanidioschyzon merolae (strain NIES-3377 / 10D)</name>
    <name type="common">Unicellular red alga</name>
    <dbReference type="NCBI Taxonomy" id="280699"/>
    <lineage>
        <taxon>Eukaryota</taxon>
        <taxon>Rhodophyta</taxon>
        <taxon>Bangiophyceae</taxon>
        <taxon>Cyanidiales</taxon>
        <taxon>Cyanidiaceae</taxon>
        <taxon>Cyanidioschyzon</taxon>
    </lineage>
</organism>
<dbReference type="STRING" id="280699.M1VHF2"/>
<dbReference type="NCBIfam" id="TIGR03692">
    <property type="entry name" value="ATP_dep_HslV"/>
    <property type="match status" value="1"/>
</dbReference>
<evidence type="ECO:0000256" key="2">
    <source>
        <dbReference type="ARBA" id="ARBA00022670"/>
    </source>
</evidence>
<sequence>MLATIGRWRTVSGSIRAARALSVALRAPAAVVAREQASSVSVKRTSLPGGSTLLRNTSAQSLLASSALNVSSTREERLARHVGSGRVQRAVTLAAACAPRPRAVLPSAGSNQNFCTALRKLGTACLYQQPQPWHHTTILAVRKSGQVCLVGDGQVSMGETILKANARKVRRLGDSVIAGFSGATADALTLFERLEQKLEAYPDQLLRASVELAKEWRQDKALRRLDALLLVADRSITLTLTGTGDVLEPSDGVMAIGSGGMYALAAARALLELEDWTAERIARRAMQIASEICVFTNEQLTCEVLSGA</sequence>
<evidence type="ECO:0000313" key="5">
    <source>
        <dbReference type="EMBL" id="BAM80293.1"/>
    </source>
</evidence>
<dbReference type="InterPro" id="IPR001353">
    <property type="entry name" value="Proteasome_sua/b"/>
</dbReference>
<dbReference type="HOGENOM" id="CLU_904170_0_0_1"/>
<keyword evidence="2" id="KW-0645">Protease</keyword>
<reference evidence="5 6" key="1">
    <citation type="journal article" date="2004" name="Nature">
        <title>Genome sequence of the ultrasmall unicellular red alga Cyanidioschyzon merolae 10D.</title>
        <authorList>
            <person name="Matsuzaki M."/>
            <person name="Misumi O."/>
            <person name="Shin-i T."/>
            <person name="Maruyama S."/>
            <person name="Takahara M."/>
            <person name="Miyagishima S."/>
            <person name="Mori T."/>
            <person name="Nishida K."/>
            <person name="Yagisawa F."/>
            <person name="Nishida K."/>
            <person name="Yoshida Y."/>
            <person name="Nishimura Y."/>
            <person name="Nakao S."/>
            <person name="Kobayashi T."/>
            <person name="Momoyama Y."/>
            <person name="Higashiyama T."/>
            <person name="Minoda A."/>
            <person name="Sano M."/>
            <person name="Nomoto H."/>
            <person name="Oishi K."/>
            <person name="Hayashi H."/>
            <person name="Ohta F."/>
            <person name="Nishizaka S."/>
            <person name="Haga S."/>
            <person name="Miura S."/>
            <person name="Morishita T."/>
            <person name="Kabeya Y."/>
            <person name="Terasawa K."/>
            <person name="Suzuki Y."/>
            <person name="Ishii Y."/>
            <person name="Asakawa S."/>
            <person name="Takano H."/>
            <person name="Ohta N."/>
            <person name="Kuroiwa H."/>
            <person name="Tanaka K."/>
            <person name="Shimizu N."/>
            <person name="Sugano S."/>
            <person name="Sato N."/>
            <person name="Nozaki H."/>
            <person name="Ogasawara N."/>
            <person name="Kohara Y."/>
            <person name="Kuroiwa T."/>
        </authorList>
    </citation>
    <scope>NUCLEOTIDE SEQUENCE [LARGE SCALE GENOMIC DNA]</scope>
    <source>
        <strain evidence="5 6">10D</strain>
    </source>
</reference>
<dbReference type="RefSeq" id="XP_005534900.1">
    <property type="nucleotide sequence ID" value="XM_005534843.1"/>
</dbReference>
<dbReference type="Proteomes" id="UP000007014">
    <property type="component" value="Chromosome 10"/>
</dbReference>
<dbReference type="GO" id="GO:0009376">
    <property type="term" value="C:HslUV protease complex"/>
    <property type="evidence" value="ECO:0007669"/>
    <property type="project" value="InterPro"/>
</dbReference>
<dbReference type="Gramene" id="CMJ169CT">
    <property type="protein sequence ID" value="CMJ169CT"/>
    <property type="gene ID" value="CMJ169C"/>
</dbReference>
<dbReference type="InterPro" id="IPR022281">
    <property type="entry name" value="ATP-dep_Prtase_HsIV_su"/>
</dbReference>
<dbReference type="NCBIfam" id="NF003964">
    <property type="entry name" value="PRK05456.1"/>
    <property type="match status" value="1"/>
</dbReference>
<dbReference type="PANTHER" id="PTHR32194">
    <property type="entry name" value="METALLOPROTEASE TLDD"/>
    <property type="match status" value="1"/>
</dbReference>
<dbReference type="GO" id="GO:0051603">
    <property type="term" value="P:proteolysis involved in protein catabolic process"/>
    <property type="evidence" value="ECO:0007669"/>
    <property type="project" value="InterPro"/>
</dbReference>
<dbReference type="EMBL" id="AP006492">
    <property type="protein sequence ID" value="BAM80293.1"/>
    <property type="molecule type" value="Genomic_DNA"/>
</dbReference>
<dbReference type="Pfam" id="PF00227">
    <property type="entry name" value="Proteasome"/>
    <property type="match status" value="1"/>
</dbReference>
<name>M1VHF2_CYAM1</name>
<evidence type="ECO:0000256" key="1">
    <source>
        <dbReference type="ARBA" id="ARBA00006053"/>
    </source>
</evidence>
<dbReference type="GO" id="GO:0004298">
    <property type="term" value="F:threonine-type endopeptidase activity"/>
    <property type="evidence" value="ECO:0007669"/>
    <property type="project" value="UniProtKB-KW"/>
</dbReference>
<evidence type="ECO:0000313" key="6">
    <source>
        <dbReference type="Proteomes" id="UP000007014"/>
    </source>
</evidence>
<keyword evidence="4" id="KW-0378">Hydrolase</keyword>
<dbReference type="GO" id="GO:0005839">
    <property type="term" value="C:proteasome core complex"/>
    <property type="evidence" value="ECO:0007669"/>
    <property type="project" value="InterPro"/>
</dbReference>
<dbReference type="InterPro" id="IPR023333">
    <property type="entry name" value="Proteasome_suB-type"/>
</dbReference>
<keyword evidence="3" id="KW-0888">Threonine protease</keyword>
<evidence type="ECO:0000256" key="3">
    <source>
        <dbReference type="ARBA" id="ARBA00022698"/>
    </source>
</evidence>
<protein>
    <submittedName>
        <fullName evidence="5">Probable heat shock protein hslV, proteasome-related peptidase subunit</fullName>
    </submittedName>
</protein>
<dbReference type="OrthoDB" id="276825at2759"/>
<proteinExistence type="inferred from homology"/>
<accession>M1VHF2</accession>
<gene>
    <name evidence="5" type="ORF">CYME_CMJ169C</name>
</gene>
<keyword evidence="5" id="KW-0647">Proteasome</keyword>
<keyword evidence="6" id="KW-1185">Reference proteome</keyword>
<keyword evidence="5" id="KW-0346">Stress response</keyword>
<dbReference type="AlphaFoldDB" id="M1VHF2"/>
<evidence type="ECO:0000256" key="4">
    <source>
        <dbReference type="ARBA" id="ARBA00022801"/>
    </source>
</evidence>
<comment type="similarity">
    <text evidence="1">Belongs to the peptidase T1B family. HslV subfamily.</text>
</comment>
<dbReference type="KEGG" id="cme:CYME_CMJ169C"/>
<dbReference type="PROSITE" id="PS51476">
    <property type="entry name" value="PROTEASOME_BETA_2"/>
    <property type="match status" value="1"/>
</dbReference>
<dbReference type="eggNOG" id="ENOG502RS9W">
    <property type="taxonomic scope" value="Eukaryota"/>
</dbReference>
<reference evidence="5 6" key="2">
    <citation type="journal article" date="2007" name="BMC Biol.">
        <title>A 100%-complete sequence reveals unusually simple genomic features in the hot-spring red alga Cyanidioschyzon merolae.</title>
        <authorList>
            <person name="Nozaki H."/>
            <person name="Takano H."/>
            <person name="Misumi O."/>
            <person name="Terasawa K."/>
            <person name="Matsuzaki M."/>
            <person name="Maruyama S."/>
            <person name="Nishida K."/>
            <person name="Yagisawa F."/>
            <person name="Yoshida Y."/>
            <person name="Fujiwara T."/>
            <person name="Takio S."/>
            <person name="Tamura K."/>
            <person name="Chung S.J."/>
            <person name="Nakamura S."/>
            <person name="Kuroiwa H."/>
            <person name="Tanaka K."/>
            <person name="Sato N."/>
            <person name="Kuroiwa T."/>
        </authorList>
    </citation>
    <scope>NUCLEOTIDE SEQUENCE [LARGE SCALE GENOMIC DNA]</scope>
    <source>
        <strain evidence="5 6">10D</strain>
    </source>
</reference>
<dbReference type="InterPro" id="IPR029055">
    <property type="entry name" value="Ntn_hydrolases_N"/>
</dbReference>
<dbReference type="Gene3D" id="3.60.20.10">
    <property type="entry name" value="Glutamine Phosphoribosylpyrophosphate, subunit 1, domain 1"/>
    <property type="match status" value="1"/>
</dbReference>
<dbReference type="SUPFAM" id="SSF56235">
    <property type="entry name" value="N-terminal nucleophile aminohydrolases (Ntn hydrolases)"/>
    <property type="match status" value="1"/>
</dbReference>